<dbReference type="EMBL" id="QQXK01000001">
    <property type="protein sequence ID" value="RII43740.1"/>
    <property type="molecule type" value="Genomic_DNA"/>
</dbReference>
<dbReference type="AlphaFoldDB" id="A0A399JFI4"/>
<evidence type="ECO:0000256" key="3">
    <source>
        <dbReference type="ARBA" id="ARBA00022840"/>
    </source>
</evidence>
<protein>
    <submittedName>
        <fullName evidence="6">ABC transporter ATP-binding protein</fullName>
    </submittedName>
</protein>
<keyword evidence="2" id="KW-0547">Nucleotide-binding</keyword>
<dbReference type="GO" id="GO:0005524">
    <property type="term" value="F:ATP binding"/>
    <property type="evidence" value="ECO:0007669"/>
    <property type="project" value="UniProtKB-KW"/>
</dbReference>
<evidence type="ECO:0000313" key="7">
    <source>
        <dbReference type="Proteomes" id="UP000265419"/>
    </source>
</evidence>
<proteinExistence type="predicted"/>
<evidence type="ECO:0000256" key="1">
    <source>
        <dbReference type="ARBA" id="ARBA00022737"/>
    </source>
</evidence>
<keyword evidence="1" id="KW-0677">Repeat</keyword>
<feature type="domain" description="ABC transporter" evidence="5">
    <location>
        <begin position="360"/>
        <end position="558"/>
    </location>
</feature>
<evidence type="ECO:0000256" key="4">
    <source>
        <dbReference type="SAM" id="MobiDB-lite"/>
    </source>
</evidence>
<reference evidence="6 7" key="1">
    <citation type="submission" date="2018-07" db="EMBL/GenBank/DDBJ databases">
        <title>Arthrobacter sp. nov., isolated from raw cow's milk with high bacterial count.</title>
        <authorList>
            <person name="Hahne J."/>
            <person name="Isele D."/>
            <person name="Lipski A."/>
        </authorList>
    </citation>
    <scope>NUCLEOTIDE SEQUENCE [LARGE SCALE GENOMIC DNA]</scope>
    <source>
        <strain evidence="6 7">JZ R-35</strain>
    </source>
</reference>
<keyword evidence="7" id="KW-1185">Reference proteome</keyword>
<dbReference type="SUPFAM" id="SSF52540">
    <property type="entry name" value="P-loop containing nucleoside triphosphate hydrolases"/>
    <property type="match status" value="2"/>
</dbReference>
<organism evidence="6 7">
    <name type="scientific">Galactobacter valiniphilus</name>
    <dbReference type="NCBI Taxonomy" id="2676122"/>
    <lineage>
        <taxon>Bacteria</taxon>
        <taxon>Bacillati</taxon>
        <taxon>Actinomycetota</taxon>
        <taxon>Actinomycetes</taxon>
        <taxon>Micrococcales</taxon>
        <taxon>Micrococcaceae</taxon>
        <taxon>Galactobacter</taxon>
    </lineage>
</organism>
<comment type="caution">
    <text evidence="6">The sequence shown here is derived from an EMBL/GenBank/DDBJ whole genome shotgun (WGS) entry which is preliminary data.</text>
</comment>
<feature type="domain" description="ABC transporter" evidence="5">
    <location>
        <begin position="6"/>
        <end position="247"/>
    </location>
</feature>
<dbReference type="InterPro" id="IPR050611">
    <property type="entry name" value="ABCF"/>
</dbReference>
<evidence type="ECO:0000259" key="5">
    <source>
        <dbReference type="PROSITE" id="PS50893"/>
    </source>
</evidence>
<dbReference type="PANTHER" id="PTHR19211:SF6">
    <property type="entry name" value="BLL7188 PROTEIN"/>
    <property type="match status" value="1"/>
</dbReference>
<name>A0A399JFI4_9MICC</name>
<dbReference type="Pfam" id="PF00005">
    <property type="entry name" value="ABC_tran"/>
    <property type="match status" value="2"/>
</dbReference>
<accession>A0A399JFI4</accession>
<evidence type="ECO:0000256" key="2">
    <source>
        <dbReference type="ARBA" id="ARBA00022741"/>
    </source>
</evidence>
<gene>
    <name evidence="6" type="ORF">DWB68_00455</name>
</gene>
<dbReference type="Proteomes" id="UP000265419">
    <property type="component" value="Unassembled WGS sequence"/>
</dbReference>
<dbReference type="PANTHER" id="PTHR19211">
    <property type="entry name" value="ATP-BINDING TRANSPORT PROTEIN-RELATED"/>
    <property type="match status" value="1"/>
</dbReference>
<dbReference type="RefSeq" id="WP_119423167.1">
    <property type="nucleotide sequence ID" value="NZ_QQXK01000001.1"/>
</dbReference>
<dbReference type="SMART" id="SM00382">
    <property type="entry name" value="AAA"/>
    <property type="match status" value="2"/>
</dbReference>
<dbReference type="InterPro" id="IPR027417">
    <property type="entry name" value="P-loop_NTPase"/>
</dbReference>
<dbReference type="PROSITE" id="PS50893">
    <property type="entry name" value="ABC_TRANSPORTER_2"/>
    <property type="match status" value="2"/>
</dbReference>
<dbReference type="InterPro" id="IPR003593">
    <property type="entry name" value="AAA+_ATPase"/>
</dbReference>
<dbReference type="GO" id="GO:0016887">
    <property type="term" value="F:ATP hydrolysis activity"/>
    <property type="evidence" value="ECO:0007669"/>
    <property type="project" value="InterPro"/>
</dbReference>
<evidence type="ECO:0000313" key="6">
    <source>
        <dbReference type="EMBL" id="RII43740.1"/>
    </source>
</evidence>
<keyword evidence="3 6" id="KW-0067">ATP-binding</keyword>
<feature type="region of interest" description="Disordered" evidence="4">
    <location>
        <begin position="544"/>
        <end position="566"/>
    </location>
</feature>
<dbReference type="Gene3D" id="3.40.50.300">
    <property type="entry name" value="P-loop containing nucleotide triphosphate hydrolases"/>
    <property type="match status" value="2"/>
</dbReference>
<sequence>MLTPSVVLDSVSFAFDDGRQVFDQLSATFGAGTTGVIGPNGLGKSVLMRLISGELTAASGTISRPEPVAVLPQKLTLAAEVTVARLLGVDAVLVALAELTTGEPSAERAAELMEIIGDNWDAEDQALAALAAAGLQRLALEPGILDRPVSTLSGGEAMAVALAGLRLAEPAFTILDEPTNNLDAAARDALIASLGSWPGTVLVVSHDRALLRAVDAIAELRPRRVRAGRADGVVLELFGGGWDDYEERKALAKAAAERTLRGAEAVAGREQRARQAALTASARTAAQGKKAAESMPKILANTRKNAAEATAGKSSALHEARLGAAREALDEAREAVREVAGIDIRLPGAGLGAGSMALDAEVPELPGRVLMDDGVELALGARLQIRGPERVALLGPNGSGKSTLLEAIAPGALVPAGVMTQRRGAGFDEAQSVLANLVAAVPGLTEARARELAGRLRLTGDRVKEPLGRLSGGERFRVDLARVLAADPPPRLLILDEPTNDLDLDSITELGAALGSYQGAVVVVSHDEDFLSELGVTRRWELAEPVPEPVAEPAAEPAGESAPGEG</sequence>
<dbReference type="InterPro" id="IPR003439">
    <property type="entry name" value="ABC_transporter-like_ATP-bd"/>
</dbReference>